<reference evidence="4 5" key="1">
    <citation type="journal article" date="2019" name="Int. J. Syst. Evol. Microbiol.">
        <title>Lactobacillus salitolerans sp. nov., a novel lactic acid bacterium isolated from spent mushroom substrates.</title>
        <authorList>
            <person name="Tohno M."/>
            <person name="Tanizawa Y."/>
            <person name="Kojima Y."/>
            <person name="Sakamoto M."/>
            <person name="Nakamura Y."/>
            <person name="Ohkuma M."/>
            <person name="Kobayashi H."/>
        </authorList>
    </citation>
    <scope>NUCLEOTIDE SEQUENCE [LARGE SCALE GENOMIC DNA]</scope>
    <source>
        <strain evidence="4 5">YK43</strain>
    </source>
</reference>
<dbReference type="Pfam" id="PF01381">
    <property type="entry name" value="HTH_3"/>
    <property type="match status" value="1"/>
</dbReference>
<dbReference type="Gene3D" id="1.10.260.40">
    <property type="entry name" value="lambda repressor-like DNA-binding domains"/>
    <property type="match status" value="1"/>
</dbReference>
<protein>
    <submittedName>
        <fullName evidence="4">XRE family transcriptional regulator</fullName>
    </submittedName>
</protein>
<keyword evidence="5" id="KW-1185">Reference proteome</keyword>
<evidence type="ECO:0000256" key="2">
    <source>
        <dbReference type="SAM" id="Phobius"/>
    </source>
</evidence>
<dbReference type="OrthoDB" id="9805856at2"/>
<dbReference type="SUPFAM" id="SSF47413">
    <property type="entry name" value="lambda repressor-like DNA-binding domains"/>
    <property type="match status" value="1"/>
</dbReference>
<evidence type="ECO:0000313" key="5">
    <source>
        <dbReference type="Proteomes" id="UP000286848"/>
    </source>
</evidence>
<accession>A0A401IUW1</accession>
<dbReference type="EMBL" id="BFFP01000031">
    <property type="protein sequence ID" value="GBG95306.1"/>
    <property type="molecule type" value="Genomic_DNA"/>
</dbReference>
<gene>
    <name evidence="4" type="primary">xre</name>
    <name evidence="4" type="ORF">LFYK43_17650</name>
</gene>
<dbReference type="GO" id="GO:0003677">
    <property type="term" value="F:DNA binding"/>
    <property type="evidence" value="ECO:0007669"/>
    <property type="project" value="UniProtKB-KW"/>
</dbReference>
<evidence type="ECO:0000256" key="1">
    <source>
        <dbReference type="ARBA" id="ARBA00023125"/>
    </source>
</evidence>
<dbReference type="PANTHER" id="PTHR46558:SF4">
    <property type="entry name" value="DNA-BIDING PHAGE PROTEIN"/>
    <property type="match status" value="1"/>
</dbReference>
<dbReference type="PANTHER" id="PTHR46558">
    <property type="entry name" value="TRACRIPTIONAL REGULATORY PROTEIN-RELATED-RELATED"/>
    <property type="match status" value="1"/>
</dbReference>
<proteinExistence type="predicted"/>
<evidence type="ECO:0000313" key="4">
    <source>
        <dbReference type="EMBL" id="GBG95306.1"/>
    </source>
</evidence>
<dbReference type="AlphaFoldDB" id="A0A401IUW1"/>
<comment type="caution">
    <text evidence="4">The sequence shown here is derived from an EMBL/GenBank/DDBJ whole genome shotgun (WGS) entry which is preliminary data.</text>
</comment>
<keyword evidence="2" id="KW-1133">Transmembrane helix</keyword>
<dbReference type="PROSITE" id="PS50943">
    <property type="entry name" value="HTH_CROC1"/>
    <property type="match status" value="1"/>
</dbReference>
<keyword evidence="1" id="KW-0238">DNA-binding</keyword>
<dbReference type="InterPro" id="IPR010982">
    <property type="entry name" value="Lambda_DNA-bd_dom_sf"/>
</dbReference>
<organism evidence="4 5">
    <name type="scientific">Ligilactobacillus salitolerans</name>
    <dbReference type="NCBI Taxonomy" id="1808352"/>
    <lineage>
        <taxon>Bacteria</taxon>
        <taxon>Bacillati</taxon>
        <taxon>Bacillota</taxon>
        <taxon>Bacilli</taxon>
        <taxon>Lactobacillales</taxon>
        <taxon>Lactobacillaceae</taxon>
        <taxon>Ligilactobacillus</taxon>
    </lineage>
</organism>
<keyword evidence="2" id="KW-0812">Transmembrane</keyword>
<evidence type="ECO:0000259" key="3">
    <source>
        <dbReference type="PROSITE" id="PS50943"/>
    </source>
</evidence>
<sequence length="128" mass="14600">MQILFPQQLKKYRTKANLSQEEIAGKLYVSRQAVSRWEAGDATPDLTNIIKLAEIFDCSLDSLILGIEPAQAQEHVDNSEFVFDPRKGKYVRRRGTNFWDFLAGYWWVFIPLGGIVIGILNALVNAFH</sequence>
<name>A0A401IUW1_9LACO</name>
<feature type="domain" description="HTH cro/C1-type" evidence="3">
    <location>
        <begin position="9"/>
        <end position="63"/>
    </location>
</feature>
<dbReference type="SMART" id="SM00530">
    <property type="entry name" value="HTH_XRE"/>
    <property type="match status" value="1"/>
</dbReference>
<dbReference type="RefSeq" id="WP_124977494.1">
    <property type="nucleotide sequence ID" value="NZ_BFFP01000031.1"/>
</dbReference>
<dbReference type="InterPro" id="IPR001387">
    <property type="entry name" value="Cro/C1-type_HTH"/>
</dbReference>
<dbReference type="CDD" id="cd00093">
    <property type="entry name" value="HTH_XRE"/>
    <property type="match status" value="1"/>
</dbReference>
<dbReference type="Proteomes" id="UP000286848">
    <property type="component" value="Unassembled WGS sequence"/>
</dbReference>
<feature type="transmembrane region" description="Helical" evidence="2">
    <location>
        <begin position="102"/>
        <end position="124"/>
    </location>
</feature>
<keyword evidence="2" id="KW-0472">Membrane</keyword>